<evidence type="ECO:0000256" key="3">
    <source>
        <dbReference type="ARBA" id="ARBA00022821"/>
    </source>
</evidence>
<evidence type="ECO:0000259" key="6">
    <source>
        <dbReference type="Pfam" id="PF23559"/>
    </source>
</evidence>
<dbReference type="PRINTS" id="PR00364">
    <property type="entry name" value="DISEASERSIST"/>
</dbReference>
<evidence type="ECO:0000313" key="8">
    <source>
        <dbReference type="EMBL" id="KAL3738643.1"/>
    </source>
</evidence>
<feature type="domain" description="Disease resistance N-terminal" evidence="5">
    <location>
        <begin position="5"/>
        <end position="87"/>
    </location>
</feature>
<dbReference type="GO" id="GO:0051707">
    <property type="term" value="P:response to other organism"/>
    <property type="evidence" value="ECO:0007669"/>
    <property type="project" value="UniProtKB-ARBA"/>
</dbReference>
<dbReference type="AlphaFoldDB" id="A0ABD3KG58"/>
<keyword evidence="2" id="KW-0547">Nucleotide-binding</keyword>
<keyword evidence="3" id="KW-0611">Plant defense</keyword>
<dbReference type="InterPro" id="IPR041118">
    <property type="entry name" value="Rx_N"/>
</dbReference>
<organism evidence="8 9">
    <name type="scientific">Eucalyptus globulus</name>
    <name type="common">Tasmanian blue gum</name>
    <dbReference type="NCBI Taxonomy" id="34317"/>
    <lineage>
        <taxon>Eukaryota</taxon>
        <taxon>Viridiplantae</taxon>
        <taxon>Streptophyta</taxon>
        <taxon>Embryophyta</taxon>
        <taxon>Tracheophyta</taxon>
        <taxon>Spermatophyta</taxon>
        <taxon>Magnoliopsida</taxon>
        <taxon>eudicotyledons</taxon>
        <taxon>Gunneridae</taxon>
        <taxon>Pentapetalae</taxon>
        <taxon>rosids</taxon>
        <taxon>malvids</taxon>
        <taxon>Myrtales</taxon>
        <taxon>Myrtaceae</taxon>
        <taxon>Myrtoideae</taxon>
        <taxon>Eucalypteae</taxon>
        <taxon>Eucalyptus</taxon>
    </lineage>
</organism>
<dbReference type="InterPro" id="IPR032675">
    <property type="entry name" value="LRR_dom_sf"/>
</dbReference>
<accession>A0ABD3KG58</accession>
<dbReference type="InterPro" id="IPR058922">
    <property type="entry name" value="WHD_DRP"/>
</dbReference>
<dbReference type="PANTHER" id="PTHR23155">
    <property type="entry name" value="DISEASE RESISTANCE PROTEIN RP"/>
    <property type="match status" value="1"/>
</dbReference>
<dbReference type="Gene3D" id="3.80.10.10">
    <property type="entry name" value="Ribonuclease Inhibitor"/>
    <property type="match status" value="2"/>
</dbReference>
<evidence type="ECO:0000259" key="5">
    <source>
        <dbReference type="Pfam" id="PF18052"/>
    </source>
</evidence>
<dbReference type="EMBL" id="JBJKBG010000005">
    <property type="protein sequence ID" value="KAL3738643.1"/>
    <property type="molecule type" value="Genomic_DNA"/>
</dbReference>
<dbReference type="PANTHER" id="PTHR23155:SF1205">
    <property type="entry name" value="DISEASE RESISTANCE PROTEIN RPM1"/>
    <property type="match status" value="1"/>
</dbReference>
<evidence type="ECO:0000256" key="2">
    <source>
        <dbReference type="ARBA" id="ARBA00022741"/>
    </source>
</evidence>
<feature type="domain" description="NB-ARC" evidence="4">
    <location>
        <begin position="171"/>
        <end position="349"/>
    </location>
</feature>
<protein>
    <recommendedName>
        <fullName evidence="10">Disease resistance protein RPM1-like</fullName>
    </recommendedName>
</protein>
<dbReference type="Proteomes" id="UP001634007">
    <property type="component" value="Unassembled WGS sequence"/>
</dbReference>
<dbReference type="FunFam" id="3.40.50.300:FF:001091">
    <property type="entry name" value="Probable disease resistance protein At1g61300"/>
    <property type="match status" value="1"/>
</dbReference>
<dbReference type="InterPro" id="IPR036388">
    <property type="entry name" value="WH-like_DNA-bd_sf"/>
</dbReference>
<gene>
    <name evidence="8" type="ORF">ACJRO7_020081</name>
</gene>
<dbReference type="Pfam" id="PF23559">
    <property type="entry name" value="WHD_DRP"/>
    <property type="match status" value="1"/>
</dbReference>
<dbReference type="InterPro" id="IPR055414">
    <property type="entry name" value="LRR_R13L4/SHOC2-like"/>
</dbReference>
<comment type="caution">
    <text evidence="8">The sequence shown here is derived from an EMBL/GenBank/DDBJ whole genome shotgun (WGS) entry which is preliminary data.</text>
</comment>
<dbReference type="SUPFAM" id="SSF52058">
    <property type="entry name" value="L domain-like"/>
    <property type="match status" value="1"/>
</dbReference>
<feature type="domain" description="Disease resistance R13L4/SHOC-2-like LRR" evidence="7">
    <location>
        <begin position="550"/>
        <end position="877"/>
    </location>
</feature>
<proteinExistence type="predicted"/>
<dbReference type="Gene3D" id="1.20.5.4130">
    <property type="match status" value="1"/>
</dbReference>
<dbReference type="Gene3D" id="3.40.50.300">
    <property type="entry name" value="P-loop containing nucleotide triphosphate hydrolases"/>
    <property type="match status" value="1"/>
</dbReference>
<dbReference type="FunFam" id="1.10.10.10:FF:000322">
    <property type="entry name" value="Probable disease resistance protein At1g63360"/>
    <property type="match status" value="1"/>
</dbReference>
<evidence type="ECO:0000256" key="1">
    <source>
        <dbReference type="ARBA" id="ARBA00022737"/>
    </source>
</evidence>
<keyword evidence="1" id="KW-0677">Repeat</keyword>
<dbReference type="InterPro" id="IPR002182">
    <property type="entry name" value="NB-ARC"/>
</dbReference>
<dbReference type="Gene3D" id="1.10.10.10">
    <property type="entry name" value="Winged helix-like DNA-binding domain superfamily/Winged helix DNA-binding domain"/>
    <property type="match status" value="1"/>
</dbReference>
<dbReference type="Pfam" id="PF00931">
    <property type="entry name" value="NB-ARC"/>
    <property type="match status" value="1"/>
</dbReference>
<dbReference type="Pfam" id="PF18052">
    <property type="entry name" value="Rx_N"/>
    <property type="match status" value="1"/>
</dbReference>
<keyword evidence="9" id="KW-1185">Reference proteome</keyword>
<dbReference type="InterPro" id="IPR044974">
    <property type="entry name" value="Disease_R_plants"/>
</dbReference>
<dbReference type="InterPro" id="IPR042197">
    <property type="entry name" value="Apaf_helical"/>
</dbReference>
<dbReference type="InterPro" id="IPR027417">
    <property type="entry name" value="P-loop_NTPase"/>
</dbReference>
<dbReference type="Pfam" id="PF23598">
    <property type="entry name" value="LRR_14"/>
    <property type="match status" value="1"/>
</dbReference>
<evidence type="ECO:0008006" key="10">
    <source>
        <dbReference type="Google" id="ProtNLM"/>
    </source>
</evidence>
<name>A0ABD3KG58_EUCGL</name>
<dbReference type="Gene3D" id="1.10.8.430">
    <property type="entry name" value="Helical domain of apoptotic protease-activating factors"/>
    <property type="match status" value="1"/>
</dbReference>
<dbReference type="InterPro" id="IPR038005">
    <property type="entry name" value="RX-like_CC"/>
</dbReference>
<dbReference type="GO" id="GO:0006952">
    <property type="term" value="P:defense response"/>
    <property type="evidence" value="ECO:0007669"/>
    <property type="project" value="UniProtKB-KW"/>
</dbReference>
<dbReference type="CDD" id="cd14798">
    <property type="entry name" value="RX-CC_like"/>
    <property type="match status" value="1"/>
</dbReference>
<reference evidence="8 9" key="1">
    <citation type="submission" date="2024-11" db="EMBL/GenBank/DDBJ databases">
        <title>Chromosome-level genome assembly of Eucalyptus globulus Labill. provides insights into its genome evolution.</title>
        <authorList>
            <person name="Li X."/>
        </authorList>
    </citation>
    <scope>NUCLEOTIDE SEQUENCE [LARGE SCALE GENOMIC DNA]</scope>
    <source>
        <strain evidence="8">CL2024</strain>
        <tissue evidence="8">Fresh tender leaves</tissue>
    </source>
</reference>
<feature type="domain" description="Disease resistance protein winged helix" evidence="6">
    <location>
        <begin position="435"/>
        <end position="506"/>
    </location>
</feature>
<dbReference type="SUPFAM" id="SSF52540">
    <property type="entry name" value="P-loop containing nucleoside triphosphate hydrolases"/>
    <property type="match status" value="1"/>
</dbReference>
<evidence type="ECO:0000259" key="7">
    <source>
        <dbReference type="Pfam" id="PF23598"/>
    </source>
</evidence>
<sequence length="947" mass="108897">MTEAAVNFVIDKLTNSLENEVQLFRDAEEVVSSVRGQFECIRACLRVADSLEESDEEVKVWVKQLREIAYDTEDALDKFKLLSAHDHGVGFAGLLSKISCCVKNRKARYRTISEIQNINSRIKSVCDGHQRLRYKFSKAEHGPGFNYSDDTWQEHQDNAFFLDKTELVGIEEPKKQLIGWLVEGTSKRQVISVVGMGGLGKTTLVNQVYEDPEVKKHFTICTRITLSGSPNIGELLHDMLRQIMRVIRKPIPSGAETTNIYWLKMIIKDLLQRMRYLVVLDDTWRIDEWDAVKHALPNNTCGSRIIITTRNADLAYTSSREFKGKVYKMEPLPVEHSRKLFCKKTFQVNSCPSHLKESCEFILRKCEGLPLAIVAISGVLATKDRHRTDEWELVCRSLRSEIDCNDKLKNLKRVLSLSFNDLPYYLKACFLHLSLFPEGHPIKRRRLIRLWVAEGFVEKKEGKTLEQVAKDYFAELLNRSLIEVASKRSDGRVKTCRIHDFLRDIITSRSTDQGFAEIAKGENREWPDKVRRLSIQNTLQTLPRNWSLSQLRSLYIFGVDKSLMNSVLASDMKLLTVLDMQTAPLTRFPAQVADWCYLRYLSFRFTEVSTIPSSIGKLQNLETLDLKHTNVTELPVEILKLQRLRHLLVYRYKNVSYSSSKFGFKALRGIGALQSLQKLCYLEANDENSSSVIRELGLLTQLDRLAILKLRKEDGRDLCLSISKLTRLRAISIASVDDDEIIDLQHLSSPPSFLQRIYLRGRLGALPHWLPSLSSLMKLHLRGSRLKDDPLVSLQNLPNLVHLELLQVYEGSSLCFKAKTFKKLRTLGLDYFDELRCVEVEKGAMPFLEKLIIQRCKLLKKLPSGIEHLTRLKVLEIFDMPDELVKKLVQGGQDDDFQKVARVPEIYYGYWRDEGWDVQLIERSVQKDVASTQGTSMRSDEFPPCWK</sequence>
<evidence type="ECO:0000313" key="9">
    <source>
        <dbReference type="Proteomes" id="UP001634007"/>
    </source>
</evidence>
<evidence type="ECO:0000259" key="4">
    <source>
        <dbReference type="Pfam" id="PF00931"/>
    </source>
</evidence>
<dbReference type="GO" id="GO:0000166">
    <property type="term" value="F:nucleotide binding"/>
    <property type="evidence" value="ECO:0007669"/>
    <property type="project" value="UniProtKB-KW"/>
</dbReference>